<feature type="region of interest" description="Disordered" evidence="1">
    <location>
        <begin position="117"/>
        <end position="187"/>
    </location>
</feature>
<protein>
    <submittedName>
        <fullName evidence="3">Unnamed protein product</fullName>
    </submittedName>
</protein>
<organism evidence="3 4">
    <name type="scientific">Ambrosiozyma monospora</name>
    <name type="common">Yeast</name>
    <name type="synonym">Endomycopsis monosporus</name>
    <dbReference type="NCBI Taxonomy" id="43982"/>
    <lineage>
        <taxon>Eukaryota</taxon>
        <taxon>Fungi</taxon>
        <taxon>Dikarya</taxon>
        <taxon>Ascomycota</taxon>
        <taxon>Saccharomycotina</taxon>
        <taxon>Pichiomycetes</taxon>
        <taxon>Pichiales</taxon>
        <taxon>Pichiaceae</taxon>
        <taxon>Ambrosiozyma</taxon>
    </lineage>
</organism>
<accession>A0A9W6YUQ0</accession>
<evidence type="ECO:0000256" key="1">
    <source>
        <dbReference type="SAM" id="MobiDB-lite"/>
    </source>
</evidence>
<dbReference type="AlphaFoldDB" id="A0A9W6YUQ0"/>
<reference evidence="3" key="1">
    <citation type="submission" date="2023-04" db="EMBL/GenBank/DDBJ databases">
        <title>Ambrosiozyma monospora NBRC 1965.</title>
        <authorList>
            <person name="Ichikawa N."/>
            <person name="Sato H."/>
            <person name="Tonouchi N."/>
        </authorList>
    </citation>
    <scope>NUCLEOTIDE SEQUENCE</scope>
    <source>
        <strain evidence="3">NBRC 1965</strain>
    </source>
</reference>
<name>A0A9W6YUQ0_AMBMO</name>
<keyword evidence="4" id="KW-1185">Reference proteome</keyword>
<sequence>MNSGLIIIIVILSIVVCVSGIVALDSKSKNIQITETPIILSRSQQVNLDPEYTHILQHEQQRQHHRQSQPQLPLRSILKLPPPPPYAAKGTDQEGLQLDPTSSTTVFSNRRDFANTSSPIACNIQRPPNSYQSPSRPDNPYEAQFVFPSGPPTPLSRQQCGSGGRETPPPEYTFSSSNNGTYTNTGT</sequence>
<dbReference type="Proteomes" id="UP001165063">
    <property type="component" value="Unassembled WGS sequence"/>
</dbReference>
<feature type="region of interest" description="Disordered" evidence="1">
    <location>
        <begin position="59"/>
        <end position="104"/>
    </location>
</feature>
<keyword evidence="2" id="KW-0472">Membrane</keyword>
<evidence type="ECO:0000313" key="3">
    <source>
        <dbReference type="EMBL" id="GMG20915.1"/>
    </source>
</evidence>
<gene>
    <name evidence="3" type="ORF">Amon01_000158700</name>
</gene>
<keyword evidence="2" id="KW-1133">Transmembrane helix</keyword>
<proteinExistence type="predicted"/>
<feature type="compositionally biased region" description="Polar residues" evidence="1">
    <location>
        <begin position="117"/>
        <end position="136"/>
    </location>
</feature>
<keyword evidence="2" id="KW-0812">Transmembrane</keyword>
<feature type="transmembrane region" description="Helical" evidence="2">
    <location>
        <begin position="6"/>
        <end position="24"/>
    </location>
</feature>
<dbReference type="EMBL" id="BSXU01000505">
    <property type="protein sequence ID" value="GMG20915.1"/>
    <property type="molecule type" value="Genomic_DNA"/>
</dbReference>
<evidence type="ECO:0000313" key="4">
    <source>
        <dbReference type="Proteomes" id="UP001165063"/>
    </source>
</evidence>
<feature type="compositionally biased region" description="Low complexity" evidence="1">
    <location>
        <begin position="172"/>
        <end position="187"/>
    </location>
</feature>
<evidence type="ECO:0000256" key="2">
    <source>
        <dbReference type="SAM" id="Phobius"/>
    </source>
</evidence>
<comment type="caution">
    <text evidence="3">The sequence shown here is derived from an EMBL/GenBank/DDBJ whole genome shotgun (WGS) entry which is preliminary data.</text>
</comment>
<feature type="compositionally biased region" description="Low complexity" evidence="1">
    <location>
        <begin position="68"/>
        <end position="79"/>
    </location>
</feature>